<evidence type="ECO:0000313" key="2">
    <source>
        <dbReference type="Proteomes" id="UP000217289"/>
    </source>
</evidence>
<proteinExistence type="predicted"/>
<evidence type="ECO:0000313" key="1">
    <source>
        <dbReference type="EMBL" id="ATB32336.1"/>
    </source>
</evidence>
<dbReference type="PANTHER" id="PTHR48079:SF6">
    <property type="entry name" value="NAD(P)-BINDING DOMAIN-CONTAINING PROTEIN-RELATED"/>
    <property type="match status" value="1"/>
</dbReference>
<dbReference type="RefSeq" id="WP_170115613.1">
    <property type="nucleotide sequence ID" value="NZ_CP022163.1"/>
</dbReference>
<dbReference type="Proteomes" id="UP000217289">
    <property type="component" value="Chromosome"/>
</dbReference>
<dbReference type="GO" id="GO:0004029">
    <property type="term" value="F:aldehyde dehydrogenase (NAD+) activity"/>
    <property type="evidence" value="ECO:0007669"/>
    <property type="project" value="TreeGrafter"/>
</dbReference>
<gene>
    <name evidence="1" type="ORF">MEBOL_005813</name>
</gene>
<organism evidence="1 2">
    <name type="scientific">Melittangium boletus DSM 14713</name>
    <dbReference type="NCBI Taxonomy" id="1294270"/>
    <lineage>
        <taxon>Bacteria</taxon>
        <taxon>Pseudomonadati</taxon>
        <taxon>Myxococcota</taxon>
        <taxon>Myxococcia</taxon>
        <taxon>Myxococcales</taxon>
        <taxon>Cystobacterineae</taxon>
        <taxon>Archangiaceae</taxon>
        <taxon>Melittangium</taxon>
    </lineage>
</organism>
<dbReference type="SUPFAM" id="SSF51735">
    <property type="entry name" value="NAD(P)-binding Rossmann-fold domains"/>
    <property type="match status" value="1"/>
</dbReference>
<name>A0A250IN25_9BACT</name>
<keyword evidence="2" id="KW-1185">Reference proteome</keyword>
<dbReference type="GO" id="GO:0005737">
    <property type="term" value="C:cytoplasm"/>
    <property type="evidence" value="ECO:0007669"/>
    <property type="project" value="TreeGrafter"/>
</dbReference>
<sequence>MNPVGVLGPVLGPDTSHSIGIIKQLLSGAMSGCPKVYSPYVDVRDVAKLHLRAMTHPAAKGERFIAAAPGTHSIADVARVLKRKLGAHVSTRELPNWRVRLAALHNPAAKVVLPHLGSVRETSSAKAEKLLGWSPRPFEDAVVATSDSLLKLGLVRPAA</sequence>
<dbReference type="InterPro" id="IPR051783">
    <property type="entry name" value="NAD(P)-dependent_oxidoreduct"/>
</dbReference>
<dbReference type="KEGG" id="mbd:MEBOL_005813"/>
<protein>
    <submittedName>
        <fullName evidence="1">Epimerase</fullName>
    </submittedName>
</protein>
<accession>A0A250IN25</accession>
<dbReference type="InterPro" id="IPR036291">
    <property type="entry name" value="NAD(P)-bd_dom_sf"/>
</dbReference>
<dbReference type="PANTHER" id="PTHR48079">
    <property type="entry name" value="PROTEIN YEEZ"/>
    <property type="match status" value="1"/>
</dbReference>
<dbReference type="AlphaFoldDB" id="A0A250IN25"/>
<reference evidence="1 2" key="1">
    <citation type="submission" date="2017-06" db="EMBL/GenBank/DDBJ databases">
        <authorList>
            <person name="Kim H.J."/>
            <person name="Triplett B.A."/>
        </authorList>
    </citation>
    <scope>NUCLEOTIDE SEQUENCE [LARGE SCALE GENOMIC DNA]</scope>
    <source>
        <strain evidence="1 2">DSM 14713</strain>
    </source>
</reference>
<dbReference type="EMBL" id="CP022163">
    <property type="protein sequence ID" value="ATB32336.1"/>
    <property type="molecule type" value="Genomic_DNA"/>
</dbReference>
<dbReference type="Gene3D" id="3.40.50.720">
    <property type="entry name" value="NAD(P)-binding Rossmann-like Domain"/>
    <property type="match status" value="1"/>
</dbReference>